<dbReference type="AlphaFoldDB" id="A0A2D2ASH4"/>
<dbReference type="KEGG" id="cmb:CSW64_00180"/>
<evidence type="ECO:0000256" key="3">
    <source>
        <dbReference type="ARBA" id="ARBA00022692"/>
    </source>
</evidence>
<dbReference type="OrthoDB" id="9803381at2"/>
<dbReference type="InterPro" id="IPR042094">
    <property type="entry name" value="T2SS_GspF_sf"/>
</dbReference>
<feature type="transmembrane region" description="Helical" evidence="6">
    <location>
        <begin position="123"/>
        <end position="141"/>
    </location>
</feature>
<evidence type="ECO:0000256" key="5">
    <source>
        <dbReference type="ARBA" id="ARBA00023136"/>
    </source>
</evidence>
<feature type="domain" description="Type II secretion system protein GspF" evidence="7">
    <location>
        <begin position="161"/>
        <end position="285"/>
    </location>
</feature>
<dbReference type="PANTHER" id="PTHR35007">
    <property type="entry name" value="INTEGRAL MEMBRANE PROTEIN-RELATED"/>
    <property type="match status" value="1"/>
</dbReference>
<evidence type="ECO:0000256" key="2">
    <source>
        <dbReference type="ARBA" id="ARBA00022475"/>
    </source>
</evidence>
<keyword evidence="9" id="KW-1185">Reference proteome</keyword>
<feature type="transmembrane region" description="Helical" evidence="6">
    <location>
        <begin position="262"/>
        <end position="286"/>
    </location>
</feature>
<evidence type="ECO:0000259" key="7">
    <source>
        <dbReference type="Pfam" id="PF00482"/>
    </source>
</evidence>
<dbReference type="PANTHER" id="PTHR35007:SF1">
    <property type="entry name" value="PILUS ASSEMBLY PROTEIN"/>
    <property type="match status" value="1"/>
</dbReference>
<evidence type="ECO:0000313" key="8">
    <source>
        <dbReference type="EMBL" id="ATQ40933.1"/>
    </source>
</evidence>
<dbReference type="Proteomes" id="UP000228945">
    <property type="component" value="Chromosome"/>
</dbReference>
<sequence>MLTILVAVLAFITVAGLGFAFAGGGSADAKAIKRAQAIVAAPSVERGRGRVAAQAASSQETRRKQILRTLRDQDKQQKKATLAIAARLQQADLKLSVRGFWIVSLVFGLIVGMLLLLVTQKPLIALGAAFAAGLGLPRWAVSFLAKRRIKKFTEAFSDAIDIIVRGIKSGLPVHDCFKIIGRESPEPLGGEFRTMVENVSMGLTVEQALDKMYERMPTSELRFFAIVLAIQQKAGGNLAEALNNLSTVLRARKMMREKIKALSSEAVASAFIIGSLPPGVVVMITLTTPTYMAPMYSDPRGQLMLLAAAFWMGLGIFVMRKMINFKF</sequence>
<accession>A0A2D2ASH4</accession>
<feature type="transmembrane region" description="Helical" evidence="6">
    <location>
        <begin position="301"/>
        <end position="319"/>
    </location>
</feature>
<evidence type="ECO:0000256" key="6">
    <source>
        <dbReference type="SAM" id="Phobius"/>
    </source>
</evidence>
<feature type="transmembrane region" description="Helical" evidence="6">
    <location>
        <begin position="6"/>
        <end position="24"/>
    </location>
</feature>
<keyword evidence="2" id="KW-1003">Cell membrane</keyword>
<reference evidence="8 9" key="1">
    <citation type="submission" date="2017-10" db="EMBL/GenBank/DDBJ databases">
        <title>Genome sequence of Caulobacter mirabilis FWC38.</title>
        <authorList>
            <person name="Fiebig A."/>
            <person name="Crosson S."/>
        </authorList>
    </citation>
    <scope>NUCLEOTIDE SEQUENCE [LARGE SCALE GENOMIC DNA]</scope>
    <source>
        <strain evidence="8 9">FWC 38</strain>
    </source>
</reference>
<keyword evidence="4 6" id="KW-1133">Transmembrane helix</keyword>
<proteinExistence type="predicted"/>
<comment type="subcellular location">
    <subcellularLocation>
        <location evidence="1">Cell membrane</location>
        <topology evidence="1">Multi-pass membrane protein</topology>
    </subcellularLocation>
</comment>
<dbReference type="Pfam" id="PF00482">
    <property type="entry name" value="T2SSF"/>
    <property type="match status" value="1"/>
</dbReference>
<evidence type="ECO:0000256" key="1">
    <source>
        <dbReference type="ARBA" id="ARBA00004651"/>
    </source>
</evidence>
<protein>
    <submittedName>
        <fullName evidence="8">Secretion protein F</fullName>
    </submittedName>
</protein>
<organism evidence="8 9">
    <name type="scientific">Caulobacter mirabilis</name>
    <dbReference type="NCBI Taxonomy" id="69666"/>
    <lineage>
        <taxon>Bacteria</taxon>
        <taxon>Pseudomonadati</taxon>
        <taxon>Pseudomonadota</taxon>
        <taxon>Alphaproteobacteria</taxon>
        <taxon>Caulobacterales</taxon>
        <taxon>Caulobacteraceae</taxon>
        <taxon>Caulobacter</taxon>
    </lineage>
</organism>
<dbReference type="RefSeq" id="WP_099620190.1">
    <property type="nucleotide sequence ID" value="NZ_CP024201.1"/>
</dbReference>
<evidence type="ECO:0000313" key="9">
    <source>
        <dbReference type="Proteomes" id="UP000228945"/>
    </source>
</evidence>
<dbReference type="Gene3D" id="1.20.81.30">
    <property type="entry name" value="Type II secretion system (T2SS), domain F"/>
    <property type="match status" value="1"/>
</dbReference>
<name>A0A2D2ASH4_9CAUL</name>
<keyword evidence="3 6" id="KW-0812">Transmembrane</keyword>
<dbReference type="InterPro" id="IPR018076">
    <property type="entry name" value="T2SS_GspF_dom"/>
</dbReference>
<keyword evidence="5 6" id="KW-0472">Membrane</keyword>
<dbReference type="EMBL" id="CP024201">
    <property type="protein sequence ID" value="ATQ40933.1"/>
    <property type="molecule type" value="Genomic_DNA"/>
</dbReference>
<feature type="transmembrane region" description="Helical" evidence="6">
    <location>
        <begin position="97"/>
        <end position="117"/>
    </location>
</feature>
<dbReference type="GO" id="GO:0005886">
    <property type="term" value="C:plasma membrane"/>
    <property type="evidence" value="ECO:0007669"/>
    <property type="project" value="UniProtKB-SubCell"/>
</dbReference>
<gene>
    <name evidence="8" type="ORF">CSW64_00180</name>
</gene>
<evidence type="ECO:0000256" key="4">
    <source>
        <dbReference type="ARBA" id="ARBA00022989"/>
    </source>
</evidence>